<dbReference type="Pfam" id="PF25917">
    <property type="entry name" value="BSH_RND"/>
    <property type="match status" value="1"/>
</dbReference>
<dbReference type="Gene3D" id="2.40.50.100">
    <property type="match status" value="1"/>
</dbReference>
<dbReference type="PANTHER" id="PTHR30386:SF24">
    <property type="entry name" value="MULTIDRUG RESISTANCE EFFLUX PUMP"/>
    <property type="match status" value="1"/>
</dbReference>
<evidence type="ECO:0000259" key="4">
    <source>
        <dbReference type="Pfam" id="PF25917"/>
    </source>
</evidence>
<dbReference type="InterPro" id="IPR030190">
    <property type="entry name" value="MacA_alpha-hairpin_sf"/>
</dbReference>
<evidence type="ECO:0000313" key="6">
    <source>
        <dbReference type="Proteomes" id="UP000431485"/>
    </source>
</evidence>
<proteinExistence type="inferred from homology"/>
<gene>
    <name evidence="5" type="ORF">GIR22_22855</name>
</gene>
<comment type="similarity">
    <text evidence="1">Belongs to the membrane fusion protein (MFP) (TC 8.A.1) family.</text>
</comment>
<organism evidence="5 6">
    <name type="scientific">Pseudomonas karstica</name>
    <dbReference type="NCBI Taxonomy" id="1055468"/>
    <lineage>
        <taxon>Bacteria</taxon>
        <taxon>Pseudomonadati</taxon>
        <taxon>Pseudomonadota</taxon>
        <taxon>Gammaproteobacteria</taxon>
        <taxon>Pseudomonadales</taxon>
        <taxon>Pseudomonadaceae</taxon>
        <taxon>Pseudomonas</taxon>
    </lineage>
</organism>
<dbReference type="InterPro" id="IPR058625">
    <property type="entry name" value="MdtA-like_BSH"/>
</dbReference>
<feature type="coiled-coil region" evidence="2">
    <location>
        <begin position="108"/>
        <end position="163"/>
    </location>
</feature>
<feature type="transmembrane region" description="Helical" evidence="3">
    <location>
        <begin position="29"/>
        <end position="50"/>
    </location>
</feature>
<keyword evidence="3" id="KW-0472">Membrane</keyword>
<dbReference type="GO" id="GO:1990195">
    <property type="term" value="C:macrolide transmembrane transporter complex"/>
    <property type="evidence" value="ECO:0007669"/>
    <property type="project" value="InterPro"/>
</dbReference>
<name>A0A7X2V1A4_9PSED</name>
<sequence length="389" mass="42636">MNQVVEPSTFDPTVVDPVSQTFSQRHRRALLLCASLSTLLGLGVFASYWWNLGRYLEETDDAYVRADWVAVSPRVAGYVAQVLVEDNQAVKAGDLLVCIDGRDFTERRNSAQAQLQQAQAAANAQQATLQTLDARMSEQQQRIAQAQAALHSSEAESRRAQLDYVRYRDLVAQHVATAQRLEAASADRARAQSTVVAGRAQVARQQAQLQVLQALRRQAQARTLEQQARIDEAQANLALARNALKDTEIRAPFDGIVGQRKVRRQQYVIAGLPLLAVVPVEQAYVIANYKETQLQHMLPGQSVDIAVDSFTGQHWHGQVESIAPGSGAVFALLPPDNATGNFTKVVQRFAVKIRLAPEGDKAPRILPGMSVIATVDTRSGARQEHIHGG</sequence>
<keyword evidence="3" id="KW-0812">Transmembrane</keyword>
<keyword evidence="6" id="KW-1185">Reference proteome</keyword>
<dbReference type="Proteomes" id="UP000431485">
    <property type="component" value="Unassembled WGS sequence"/>
</dbReference>
<evidence type="ECO:0000256" key="3">
    <source>
        <dbReference type="SAM" id="Phobius"/>
    </source>
</evidence>
<dbReference type="GO" id="GO:0019898">
    <property type="term" value="C:extrinsic component of membrane"/>
    <property type="evidence" value="ECO:0007669"/>
    <property type="project" value="InterPro"/>
</dbReference>
<dbReference type="Gene3D" id="6.10.140.1990">
    <property type="match status" value="1"/>
</dbReference>
<comment type="caution">
    <text evidence="5">The sequence shown here is derived from an EMBL/GenBank/DDBJ whole genome shotgun (WGS) entry which is preliminary data.</text>
</comment>
<evidence type="ECO:0000313" key="5">
    <source>
        <dbReference type="EMBL" id="MTD21975.1"/>
    </source>
</evidence>
<dbReference type="SUPFAM" id="SSF111369">
    <property type="entry name" value="HlyD-like secretion proteins"/>
    <property type="match status" value="2"/>
</dbReference>
<accession>A0A7X2V1A4</accession>
<dbReference type="OrthoDB" id="9811754at2"/>
<feature type="domain" description="Multidrug resistance protein MdtA-like barrel-sandwich hybrid" evidence="4">
    <location>
        <begin position="69"/>
        <end position="278"/>
    </location>
</feature>
<keyword evidence="2" id="KW-0175">Coiled coil</keyword>
<dbReference type="InterPro" id="IPR050739">
    <property type="entry name" value="MFP"/>
</dbReference>
<reference evidence="5 6" key="1">
    <citation type="submission" date="2019-11" db="EMBL/GenBank/DDBJ databases">
        <title>Pseudmonas karstica sp. nov. and Pseudomonas spelaei sp. nov. from caves.</title>
        <authorList>
            <person name="Zeman M."/>
        </authorList>
    </citation>
    <scope>NUCLEOTIDE SEQUENCE [LARGE SCALE GENOMIC DNA]</scope>
    <source>
        <strain evidence="5 6">CCM 7891</strain>
    </source>
</reference>
<protein>
    <submittedName>
        <fullName evidence="5">HlyD family efflux transporter periplasmic adaptor subunit</fullName>
    </submittedName>
</protein>
<dbReference type="Gene3D" id="2.40.30.170">
    <property type="match status" value="1"/>
</dbReference>
<evidence type="ECO:0000256" key="2">
    <source>
        <dbReference type="SAM" id="Coils"/>
    </source>
</evidence>
<dbReference type="GO" id="GO:1990961">
    <property type="term" value="P:xenobiotic detoxification by transmembrane export across the plasma membrane"/>
    <property type="evidence" value="ECO:0007669"/>
    <property type="project" value="InterPro"/>
</dbReference>
<evidence type="ECO:0000256" key="1">
    <source>
        <dbReference type="ARBA" id="ARBA00009477"/>
    </source>
</evidence>
<dbReference type="PANTHER" id="PTHR30386">
    <property type="entry name" value="MEMBRANE FUSION SUBUNIT OF EMRAB-TOLC MULTIDRUG EFFLUX PUMP"/>
    <property type="match status" value="1"/>
</dbReference>
<dbReference type="EMBL" id="WLYI01000040">
    <property type="protein sequence ID" value="MTD21975.1"/>
    <property type="molecule type" value="Genomic_DNA"/>
</dbReference>
<dbReference type="RefSeq" id="WP_154745543.1">
    <property type="nucleotide sequence ID" value="NZ_JBHSTG010000006.1"/>
</dbReference>
<keyword evidence="3" id="KW-1133">Transmembrane helix</keyword>
<feature type="coiled-coil region" evidence="2">
    <location>
        <begin position="202"/>
        <end position="250"/>
    </location>
</feature>
<dbReference type="PRINTS" id="PR01490">
    <property type="entry name" value="RTXTOXIND"/>
</dbReference>
<dbReference type="AlphaFoldDB" id="A0A7X2V1A4"/>